<gene>
    <name evidence="1" type="ORF">SDC9_182424</name>
</gene>
<comment type="caution">
    <text evidence="1">The sequence shown here is derived from an EMBL/GenBank/DDBJ whole genome shotgun (WGS) entry which is preliminary data.</text>
</comment>
<dbReference type="AlphaFoldDB" id="A0A645H8B3"/>
<evidence type="ECO:0000313" key="1">
    <source>
        <dbReference type="EMBL" id="MPN34930.1"/>
    </source>
</evidence>
<dbReference type="EMBL" id="VSSQ01088224">
    <property type="protein sequence ID" value="MPN34930.1"/>
    <property type="molecule type" value="Genomic_DNA"/>
</dbReference>
<reference evidence="1" key="1">
    <citation type="submission" date="2019-08" db="EMBL/GenBank/DDBJ databases">
        <authorList>
            <person name="Kucharzyk K."/>
            <person name="Murdoch R.W."/>
            <person name="Higgins S."/>
            <person name="Loffler F."/>
        </authorList>
    </citation>
    <scope>NUCLEOTIDE SEQUENCE</scope>
</reference>
<name>A0A645H8B3_9ZZZZ</name>
<organism evidence="1">
    <name type="scientific">bioreactor metagenome</name>
    <dbReference type="NCBI Taxonomy" id="1076179"/>
    <lineage>
        <taxon>unclassified sequences</taxon>
        <taxon>metagenomes</taxon>
        <taxon>ecological metagenomes</taxon>
    </lineage>
</organism>
<proteinExistence type="predicted"/>
<sequence length="178" mass="19191">MVQHPGVRAGTALVVGDHQTTRVRHRLAHLGQPGVSSPQHGRDPGAVRVEGGPQRLGDHVLGHRFTEPGGHLVAGVRPPVHVPRVGHEEHRADDPVGQRLGIAVVVVRARTHRALAVRFVRDERDRVRIGAERGAGQRQPPLRRLAGLADRLTPAQGVTGVVDLVEDHQGVVVFDPDP</sequence>
<accession>A0A645H8B3</accession>
<protein>
    <submittedName>
        <fullName evidence="1">Uncharacterized protein</fullName>
    </submittedName>
</protein>